<keyword evidence="4" id="KW-0418">Kinase</keyword>
<dbReference type="Gene3D" id="1.10.510.10">
    <property type="entry name" value="Transferase(Phosphotransferase) domain 1"/>
    <property type="match status" value="1"/>
</dbReference>
<dbReference type="InterPro" id="IPR008271">
    <property type="entry name" value="Ser/Thr_kinase_AS"/>
</dbReference>
<comment type="caution">
    <text evidence="9">The sequence shown here is derived from an EMBL/GenBank/DDBJ whole genome shotgun (WGS) entry which is preliminary data.</text>
</comment>
<dbReference type="InterPro" id="IPR050494">
    <property type="entry name" value="Ser_Thr_dual-spec_kinase"/>
</dbReference>
<dbReference type="Proteomes" id="UP001189429">
    <property type="component" value="Unassembled WGS sequence"/>
</dbReference>
<dbReference type="EMBL" id="CAUYUJ010000949">
    <property type="protein sequence ID" value="CAK0793379.1"/>
    <property type="molecule type" value="Genomic_DNA"/>
</dbReference>
<evidence type="ECO:0000256" key="7">
    <source>
        <dbReference type="RuleBase" id="RU000304"/>
    </source>
</evidence>
<evidence type="ECO:0000313" key="9">
    <source>
        <dbReference type="EMBL" id="CAK0793379.1"/>
    </source>
</evidence>
<dbReference type="InterPro" id="IPR011009">
    <property type="entry name" value="Kinase-like_dom_sf"/>
</dbReference>
<feature type="domain" description="Protein kinase" evidence="8">
    <location>
        <begin position="98"/>
        <end position="333"/>
    </location>
</feature>
<proteinExistence type="inferred from homology"/>
<dbReference type="Gene3D" id="3.30.200.20">
    <property type="entry name" value="Phosphorylase Kinase, domain 1"/>
    <property type="match status" value="1"/>
</dbReference>
<keyword evidence="3 6" id="KW-0547">Nucleotide-binding</keyword>
<dbReference type="SMART" id="SM00220">
    <property type="entry name" value="S_TKc"/>
    <property type="match status" value="1"/>
</dbReference>
<sequence>MSSFHHFRPLVAGTDVAPDSHASLPAFRHGDFLKALTIKLVETYSTCSSDFTFKRDSVPRRVLTKPYEAAHNNGFDNSEFDYICRVRDTIESESGSSYEILDWLGRGTFGQVLKCQVSKRSDLVALKVIKNKPAYTEQARVEVNVLQRLNEMFAKTEEDRLVRMIEHFTFRRHLCIAFELLHENLYQVLQRRGYRGLSLANTRLVTGQLLEALARLRDASIIHCDLKPENVMLGCLNPIRIKLIDFGSACREDQPLHSYIQSRFYRAPEVLIGMSYTRAIDIWSLGCICAEVFRGLPLCEGLAPFLLPPSGGRRREGGGGRREVEALPDRVAI</sequence>
<dbReference type="PANTHER" id="PTHR24058:SF17">
    <property type="entry name" value="HOMEODOMAIN INTERACTING PROTEIN KINASE, ISOFORM D"/>
    <property type="match status" value="1"/>
</dbReference>
<evidence type="ECO:0000313" key="10">
    <source>
        <dbReference type="Proteomes" id="UP001189429"/>
    </source>
</evidence>
<keyword evidence="2" id="KW-0808">Transferase</keyword>
<evidence type="ECO:0000259" key="8">
    <source>
        <dbReference type="PROSITE" id="PS50011"/>
    </source>
</evidence>
<dbReference type="SUPFAM" id="SSF56112">
    <property type="entry name" value="Protein kinase-like (PK-like)"/>
    <property type="match status" value="1"/>
</dbReference>
<keyword evidence="5 6" id="KW-0067">ATP-binding</keyword>
<gene>
    <name evidence="9" type="ORF">PCOR1329_LOCUS3694</name>
</gene>
<organism evidence="9 10">
    <name type="scientific">Prorocentrum cordatum</name>
    <dbReference type="NCBI Taxonomy" id="2364126"/>
    <lineage>
        <taxon>Eukaryota</taxon>
        <taxon>Sar</taxon>
        <taxon>Alveolata</taxon>
        <taxon>Dinophyceae</taxon>
        <taxon>Prorocentrales</taxon>
        <taxon>Prorocentraceae</taxon>
        <taxon>Prorocentrum</taxon>
    </lineage>
</organism>
<dbReference type="PANTHER" id="PTHR24058">
    <property type="entry name" value="DUAL SPECIFICITY PROTEIN KINASE"/>
    <property type="match status" value="1"/>
</dbReference>
<reference evidence="9" key="1">
    <citation type="submission" date="2023-10" db="EMBL/GenBank/DDBJ databases">
        <authorList>
            <person name="Chen Y."/>
            <person name="Shah S."/>
            <person name="Dougan E. K."/>
            <person name="Thang M."/>
            <person name="Chan C."/>
        </authorList>
    </citation>
    <scope>NUCLEOTIDE SEQUENCE [LARGE SCALE GENOMIC DNA]</scope>
</reference>
<keyword evidence="10" id="KW-1185">Reference proteome</keyword>
<dbReference type="PROSITE" id="PS00107">
    <property type="entry name" value="PROTEIN_KINASE_ATP"/>
    <property type="match status" value="1"/>
</dbReference>
<evidence type="ECO:0000256" key="2">
    <source>
        <dbReference type="ARBA" id="ARBA00022679"/>
    </source>
</evidence>
<evidence type="ECO:0000256" key="3">
    <source>
        <dbReference type="ARBA" id="ARBA00022741"/>
    </source>
</evidence>
<dbReference type="PROSITE" id="PS00108">
    <property type="entry name" value="PROTEIN_KINASE_ST"/>
    <property type="match status" value="1"/>
</dbReference>
<name>A0ABN9PSE7_9DINO</name>
<feature type="binding site" evidence="6">
    <location>
        <position position="127"/>
    </location>
    <ligand>
        <name>ATP</name>
        <dbReference type="ChEBI" id="CHEBI:30616"/>
    </ligand>
</feature>
<dbReference type="InterPro" id="IPR017441">
    <property type="entry name" value="Protein_kinase_ATP_BS"/>
</dbReference>
<protein>
    <recommendedName>
        <fullName evidence="8">Protein kinase domain-containing protein</fullName>
    </recommendedName>
</protein>
<dbReference type="PROSITE" id="PS50011">
    <property type="entry name" value="PROTEIN_KINASE_DOM"/>
    <property type="match status" value="1"/>
</dbReference>
<dbReference type="Pfam" id="PF00069">
    <property type="entry name" value="Pkinase"/>
    <property type="match status" value="1"/>
</dbReference>
<dbReference type="InterPro" id="IPR000719">
    <property type="entry name" value="Prot_kinase_dom"/>
</dbReference>
<evidence type="ECO:0000256" key="1">
    <source>
        <dbReference type="ARBA" id="ARBA00022527"/>
    </source>
</evidence>
<evidence type="ECO:0000256" key="6">
    <source>
        <dbReference type="PROSITE-ProRule" id="PRU10141"/>
    </source>
</evidence>
<keyword evidence="1 7" id="KW-0723">Serine/threonine-protein kinase</keyword>
<evidence type="ECO:0000256" key="5">
    <source>
        <dbReference type="ARBA" id="ARBA00022840"/>
    </source>
</evidence>
<accession>A0ABN9PSE7</accession>
<comment type="similarity">
    <text evidence="7">Belongs to the protein kinase superfamily.</text>
</comment>
<evidence type="ECO:0000256" key="4">
    <source>
        <dbReference type="ARBA" id="ARBA00022777"/>
    </source>
</evidence>